<keyword evidence="2" id="KW-1185">Reference proteome</keyword>
<gene>
    <name evidence="1" type="ORF">SEPCBS57363_003240</name>
</gene>
<protein>
    <submittedName>
        <fullName evidence="1">Uncharacterized protein</fullName>
    </submittedName>
</protein>
<comment type="caution">
    <text evidence="1">The sequence shown here is derived from an EMBL/GenBank/DDBJ whole genome shotgun (WGS) entry which is preliminary data.</text>
</comment>
<evidence type="ECO:0000313" key="2">
    <source>
        <dbReference type="Proteomes" id="UP001642501"/>
    </source>
</evidence>
<organism evidence="1 2">
    <name type="scientific">Sporothrix epigloea</name>
    <dbReference type="NCBI Taxonomy" id="1892477"/>
    <lineage>
        <taxon>Eukaryota</taxon>
        <taxon>Fungi</taxon>
        <taxon>Dikarya</taxon>
        <taxon>Ascomycota</taxon>
        <taxon>Pezizomycotina</taxon>
        <taxon>Sordariomycetes</taxon>
        <taxon>Sordariomycetidae</taxon>
        <taxon>Ophiostomatales</taxon>
        <taxon>Ophiostomataceae</taxon>
        <taxon>Sporothrix</taxon>
    </lineage>
</organism>
<name>A0ABP0DKD9_9PEZI</name>
<sequence length="244" mass="27727">MSIHIYCNSTLLRNIYSPHLSHSTNFQAIQNITSLLEVARIATLYEIATGVVDTAQQTQRTTLEWLLHQVASHDFHMGEREIHHRITRHTDLIQKRLWSVGLQFQKDLEGVIYIRSYRTSASVFGRDDSTCRPLREILQFLPPTEMKLTAINVAKGLSIYQYMESFSARHTAAGTRRLDQVAALWDEICTLYASLLGQPLKALKDSNYHPQSMDGLVHNYFALSKAQGVEAKLTAILLAERAET</sequence>
<evidence type="ECO:0000313" key="1">
    <source>
        <dbReference type="EMBL" id="CAK7268733.1"/>
    </source>
</evidence>
<dbReference type="Proteomes" id="UP001642501">
    <property type="component" value="Unassembled WGS sequence"/>
</dbReference>
<accession>A0ABP0DKD9</accession>
<reference evidence="1 2" key="1">
    <citation type="submission" date="2024-01" db="EMBL/GenBank/DDBJ databases">
        <authorList>
            <person name="Allen C."/>
            <person name="Tagirdzhanova G."/>
        </authorList>
    </citation>
    <scope>NUCLEOTIDE SEQUENCE [LARGE SCALE GENOMIC DNA]</scope>
    <source>
        <strain evidence="1 2">CBS 573.63</strain>
    </source>
</reference>
<proteinExistence type="predicted"/>
<dbReference type="EMBL" id="CAWUOM010000050">
    <property type="protein sequence ID" value="CAK7268733.1"/>
    <property type="molecule type" value="Genomic_DNA"/>
</dbReference>